<comment type="caution">
    <text evidence="1">The sequence shown here is derived from an EMBL/GenBank/DDBJ whole genome shotgun (WGS) entry which is preliminary data.</text>
</comment>
<dbReference type="RefSeq" id="WP_133575836.1">
    <property type="nucleotide sequence ID" value="NZ_SNYC01000004.1"/>
</dbReference>
<dbReference type="OrthoDB" id="5510929at2"/>
<keyword evidence="2" id="KW-1185">Reference proteome</keyword>
<evidence type="ECO:0000313" key="1">
    <source>
        <dbReference type="EMBL" id="TDQ09780.1"/>
    </source>
</evidence>
<organism evidence="1 2">
    <name type="scientific">Pedobacter metabolipauper</name>
    <dbReference type="NCBI Taxonomy" id="425513"/>
    <lineage>
        <taxon>Bacteria</taxon>
        <taxon>Pseudomonadati</taxon>
        <taxon>Bacteroidota</taxon>
        <taxon>Sphingobacteriia</taxon>
        <taxon>Sphingobacteriales</taxon>
        <taxon>Sphingobacteriaceae</taxon>
        <taxon>Pedobacter</taxon>
    </lineage>
</organism>
<protein>
    <recommendedName>
        <fullName evidence="3">Heme-binding HmuY-like protein</fullName>
    </recommendedName>
</protein>
<name>A0A4R6SVH5_9SPHI</name>
<sequence length="243" mass="27493">MKIKSLHLLLKRQSAIVLLLLFPILVISCKKDEIDPYSTLEDGKSTVIKDLAGDTQASMGGNTPGKENRPFYIFLFRFRDQKQIWIRNAADSAQWLKTKDWDLAFTGPYNSEVFVNNKNYSFNPGYQGEAEGMVLMLEQAYNTVNQAPSDADFNASEANKIGWASSVSSNGWFFYSLNTHIMQAIPDRTYAIRLPDGKYAKLQLVNAYKGNPPAVTDLNWPAPYFTFRYFVQQDGSKNLNTAN</sequence>
<reference evidence="1 2" key="1">
    <citation type="submission" date="2019-03" db="EMBL/GenBank/DDBJ databases">
        <title>Genomic Encyclopedia of Archaeal and Bacterial Type Strains, Phase II (KMG-II): from individual species to whole genera.</title>
        <authorList>
            <person name="Goeker M."/>
        </authorList>
    </citation>
    <scope>NUCLEOTIDE SEQUENCE [LARGE SCALE GENOMIC DNA]</scope>
    <source>
        <strain evidence="1 2">DSM 19035</strain>
    </source>
</reference>
<gene>
    <name evidence="1" type="ORF">ATK78_1939</name>
</gene>
<proteinExistence type="predicted"/>
<dbReference type="PROSITE" id="PS51257">
    <property type="entry name" value="PROKAR_LIPOPROTEIN"/>
    <property type="match status" value="1"/>
</dbReference>
<dbReference type="Proteomes" id="UP000295620">
    <property type="component" value="Unassembled WGS sequence"/>
</dbReference>
<dbReference type="CDD" id="cd12105">
    <property type="entry name" value="HmuY"/>
    <property type="match status" value="1"/>
</dbReference>
<accession>A0A4R6SVH5</accession>
<dbReference type="AlphaFoldDB" id="A0A4R6SVH5"/>
<evidence type="ECO:0008006" key="3">
    <source>
        <dbReference type="Google" id="ProtNLM"/>
    </source>
</evidence>
<evidence type="ECO:0000313" key="2">
    <source>
        <dbReference type="Proteomes" id="UP000295620"/>
    </source>
</evidence>
<dbReference type="InterPro" id="IPR025921">
    <property type="entry name" value="HmuY"/>
</dbReference>
<dbReference type="EMBL" id="SNYC01000004">
    <property type="protein sequence ID" value="TDQ09780.1"/>
    <property type="molecule type" value="Genomic_DNA"/>
</dbReference>